<accession>A0AAD7MWQ6</accession>
<sequence>MILSILFLAAWSPLHQMGGPRMSVIWDFFWEMDSVVGATLGQSCLRRRHTVCYRRPSQAFCVHNFLSISPFFPMYFLSNMIYLTLPHCL</sequence>
<dbReference type="Proteomes" id="UP001215280">
    <property type="component" value="Unassembled WGS sequence"/>
</dbReference>
<gene>
    <name evidence="2" type="ORF">DFH07DRAFT_112853</name>
</gene>
<evidence type="ECO:0000256" key="1">
    <source>
        <dbReference type="SAM" id="SignalP"/>
    </source>
</evidence>
<dbReference type="AlphaFoldDB" id="A0AAD7MWQ6"/>
<keyword evidence="3" id="KW-1185">Reference proteome</keyword>
<feature type="signal peptide" evidence="1">
    <location>
        <begin position="1"/>
        <end position="16"/>
    </location>
</feature>
<evidence type="ECO:0000313" key="3">
    <source>
        <dbReference type="Proteomes" id="UP001215280"/>
    </source>
</evidence>
<name>A0AAD7MWQ6_9AGAR</name>
<keyword evidence="1" id="KW-0732">Signal</keyword>
<reference evidence="2" key="1">
    <citation type="submission" date="2023-03" db="EMBL/GenBank/DDBJ databases">
        <title>Massive genome expansion in bonnet fungi (Mycena s.s.) driven by repeated elements and novel gene families across ecological guilds.</title>
        <authorList>
            <consortium name="Lawrence Berkeley National Laboratory"/>
            <person name="Harder C.B."/>
            <person name="Miyauchi S."/>
            <person name="Viragh M."/>
            <person name="Kuo A."/>
            <person name="Thoen E."/>
            <person name="Andreopoulos B."/>
            <person name="Lu D."/>
            <person name="Skrede I."/>
            <person name="Drula E."/>
            <person name="Henrissat B."/>
            <person name="Morin E."/>
            <person name="Kohler A."/>
            <person name="Barry K."/>
            <person name="LaButti K."/>
            <person name="Morin E."/>
            <person name="Salamov A."/>
            <person name="Lipzen A."/>
            <person name="Mereny Z."/>
            <person name="Hegedus B."/>
            <person name="Baldrian P."/>
            <person name="Stursova M."/>
            <person name="Weitz H."/>
            <person name="Taylor A."/>
            <person name="Grigoriev I.V."/>
            <person name="Nagy L.G."/>
            <person name="Martin F."/>
            <person name="Kauserud H."/>
        </authorList>
    </citation>
    <scope>NUCLEOTIDE SEQUENCE</scope>
    <source>
        <strain evidence="2">CBHHK188m</strain>
    </source>
</reference>
<evidence type="ECO:0000313" key="2">
    <source>
        <dbReference type="EMBL" id="KAJ7735402.1"/>
    </source>
</evidence>
<feature type="chain" id="PRO_5042270070" description="Secreted protein" evidence="1">
    <location>
        <begin position="17"/>
        <end position="89"/>
    </location>
</feature>
<protein>
    <recommendedName>
        <fullName evidence="4">Secreted protein</fullName>
    </recommendedName>
</protein>
<evidence type="ECO:0008006" key="4">
    <source>
        <dbReference type="Google" id="ProtNLM"/>
    </source>
</evidence>
<proteinExistence type="predicted"/>
<comment type="caution">
    <text evidence="2">The sequence shown here is derived from an EMBL/GenBank/DDBJ whole genome shotgun (WGS) entry which is preliminary data.</text>
</comment>
<organism evidence="2 3">
    <name type="scientific">Mycena maculata</name>
    <dbReference type="NCBI Taxonomy" id="230809"/>
    <lineage>
        <taxon>Eukaryota</taxon>
        <taxon>Fungi</taxon>
        <taxon>Dikarya</taxon>
        <taxon>Basidiomycota</taxon>
        <taxon>Agaricomycotina</taxon>
        <taxon>Agaricomycetes</taxon>
        <taxon>Agaricomycetidae</taxon>
        <taxon>Agaricales</taxon>
        <taxon>Marasmiineae</taxon>
        <taxon>Mycenaceae</taxon>
        <taxon>Mycena</taxon>
    </lineage>
</organism>
<dbReference type="EMBL" id="JARJLG010000155">
    <property type="protein sequence ID" value="KAJ7735402.1"/>
    <property type="molecule type" value="Genomic_DNA"/>
</dbReference>